<gene>
    <name evidence="5" type="ORF">M0811_04969</name>
</gene>
<sequence length="1365" mass="162304">MNPFINQSNIFLNFIENFQQENEEKFEFKQFFYSDNYEQENKHLIHEIAKIPREIQSKYIKQIEMGLFSQIKRVWIRLNFQLILWNYQNQSFENCCDFNEEFNKIHLVSIPENFLQNEINYFIIISTNSGINIVELFYSHEKNEIQIHSSHHLNINNVINSINSSSDGRIFLGGNDGNLYEIIYYLTDSSIPQIQFDKINHTSKISNFLSNYLFNKNEEISISQISIDSTRKIIYTLSQNSTISLFSFSEEQKITFLEKRTIESIKDEITKQLFEYQNFQNKYNDININNTNSKDSFWFQMFIQKLIFNLKITHIQALGIYESNLINLFAITSNGTRLYFSLEILDINQNNFENQDDDQKINQKIQVLKLRQIKDAFKSIRKPNLINKNLYSTEQMQLMTNLHPVYFGNGSVIGNINQFDDEKGTLFIISQNPPKTETQIQKQQDQDQEYLEESSLVFIDNIEIVDVNGTVLSIQEIPMDNIQKLTNLVDLVFLDKEFCYFQFNDENLENQDQNQENLFSKLQQKLIFNLSRNELFEQFFFSPHVFLCLTNMSLYEIIKLQPIHILSKLIQESNGFLTGFLKNFIEKYGINEVISMCFLLYTFSQVSNAFQMKSFQNISISDQDISSINGNKQEKSDSHQNPKQNERKYAFQAQNYHSEKFLQLLIKFMQTISGENGTNFILGFSLFFSRLTQVVWDFPLFVFVPSESSQDTTLEMRYSKEHLIELKQIFERIKIFIEKNQWEKYIFENQNFQIQIKDLVSCVSRCIEALFLLEVISEASNFEQILNHISQENQIKLSFLTFQMFISTDSGYSLAHLLIDSMLLTNDFQDQNLVSFFSAKFPTYFSLFDKFKYNGFCLLKKAKLQKAHQNFIEIPEKLSKKELHQVISEYCNNNSIPQIIELIIARKQKIGMKELYEEYYYSNLENLEGLILLFDKEYLKNINEQMKKTLFSANLHQNFHTEQSQFKSFYQHMKSNFLIDIVFDSQKDLFQIQQLIEVILNQEDAILKYYLFHKLKNDEKTQQFLFEIQSQNLEDFFRITDKQFLIKIYQYHNLNMKIIEILMDILNENQNIYNIHQYKSVLINIQKTLGKIENNENLEIENFKHSISEKINHVSVQESILSRFESNLSHNSVFSQEEIQSNLQLLRKNPLSLEILEEMIDKFGLKELNLELLLLSSSVDEITLKSIYREIFKNEVYNLQSIQNNQEKKEMFIEKMKQKMDYLSIKFGKTRLFPMKIICEIIERLNVEFQIDDLWILDVMKNNIGSSFQEIFNCYFSLYHQSINEKKIELHDLQYIFLRRILEIITNWIEMIQQTQNKEEYQILLSMNLNDALVFIISNLHEIFTNESNFLIENFKILQIKLGYK</sequence>
<evidence type="ECO:0000256" key="3">
    <source>
        <dbReference type="ARBA" id="ARBA00023242"/>
    </source>
</evidence>
<evidence type="ECO:0000313" key="5">
    <source>
        <dbReference type="EMBL" id="KAJ5078181.1"/>
    </source>
</evidence>
<evidence type="ECO:0000256" key="2">
    <source>
        <dbReference type="ARBA" id="ARBA00022448"/>
    </source>
</evidence>
<evidence type="ECO:0000259" key="4">
    <source>
        <dbReference type="Pfam" id="PF08801"/>
    </source>
</evidence>
<dbReference type="InterPro" id="IPR014908">
    <property type="entry name" value="Nucleoporin_Nup133/Nup155_N"/>
</dbReference>
<dbReference type="PANTHER" id="PTHR10350">
    <property type="entry name" value="NUCLEAR PORE COMPLEX PROTEIN NUP155"/>
    <property type="match status" value="1"/>
</dbReference>
<keyword evidence="6" id="KW-1185">Reference proteome</keyword>
<keyword evidence="3" id="KW-0539">Nucleus</keyword>
<reference evidence="5" key="1">
    <citation type="submission" date="2022-10" db="EMBL/GenBank/DDBJ databases">
        <title>Novel sulphate-reducing endosymbionts in the free-living metamonad Anaeramoeba.</title>
        <authorList>
            <person name="Jerlstrom-Hultqvist J."/>
            <person name="Cepicka I."/>
            <person name="Gallot-Lavallee L."/>
            <person name="Salas-Leiva D."/>
            <person name="Curtis B.A."/>
            <person name="Zahonova K."/>
            <person name="Pipaliya S."/>
            <person name="Dacks J."/>
            <person name="Roger A.J."/>
        </authorList>
    </citation>
    <scope>NUCLEOTIDE SEQUENCE</scope>
    <source>
        <strain evidence="5">BMAN</strain>
    </source>
</reference>
<dbReference type="OrthoDB" id="338970at2759"/>
<dbReference type="Gene3D" id="1.20.120.1880">
    <property type="entry name" value="Nucleoporin, helical C-terminal domain"/>
    <property type="match status" value="1"/>
</dbReference>
<dbReference type="GO" id="GO:0036228">
    <property type="term" value="P:protein localization to nuclear inner membrane"/>
    <property type="evidence" value="ECO:0007669"/>
    <property type="project" value="TreeGrafter"/>
</dbReference>
<dbReference type="EMBL" id="JAPDFW010000054">
    <property type="protein sequence ID" value="KAJ5078181.1"/>
    <property type="molecule type" value="Genomic_DNA"/>
</dbReference>
<dbReference type="GO" id="GO:0000972">
    <property type="term" value="P:transcription-dependent tethering of RNA polymerase II gene DNA at nuclear periphery"/>
    <property type="evidence" value="ECO:0007669"/>
    <property type="project" value="TreeGrafter"/>
</dbReference>
<proteinExistence type="predicted"/>
<evidence type="ECO:0000256" key="1">
    <source>
        <dbReference type="ARBA" id="ARBA00004123"/>
    </source>
</evidence>
<organism evidence="5 6">
    <name type="scientific">Anaeramoeba ignava</name>
    <name type="common">Anaerobic marine amoeba</name>
    <dbReference type="NCBI Taxonomy" id="1746090"/>
    <lineage>
        <taxon>Eukaryota</taxon>
        <taxon>Metamonada</taxon>
        <taxon>Anaeramoebidae</taxon>
        <taxon>Anaeramoeba</taxon>
    </lineage>
</organism>
<dbReference type="InterPro" id="IPR004870">
    <property type="entry name" value="Nucleoporin_Nup155"/>
</dbReference>
<protein>
    <submittedName>
        <fullName evidence="5">Nuclear pore complex protein nup155</fullName>
    </submittedName>
</protein>
<dbReference type="PANTHER" id="PTHR10350:SF6">
    <property type="entry name" value="NUCLEAR PORE COMPLEX PROTEIN NUP155"/>
    <property type="match status" value="1"/>
</dbReference>
<comment type="caution">
    <text evidence="5">The sequence shown here is derived from an EMBL/GenBank/DDBJ whole genome shotgun (WGS) entry which is preliminary data.</text>
</comment>
<name>A0A9Q0LT14_ANAIG</name>
<dbReference type="GO" id="GO:0006606">
    <property type="term" value="P:protein import into nucleus"/>
    <property type="evidence" value="ECO:0007669"/>
    <property type="project" value="TreeGrafter"/>
</dbReference>
<dbReference type="Pfam" id="PF08801">
    <property type="entry name" value="Nucleoporin_N"/>
    <property type="match status" value="1"/>
</dbReference>
<accession>A0A9Q0LT14</accession>
<dbReference type="Gene3D" id="1.20.58.1780">
    <property type="match status" value="1"/>
</dbReference>
<evidence type="ECO:0000313" key="6">
    <source>
        <dbReference type="Proteomes" id="UP001149090"/>
    </source>
</evidence>
<dbReference type="GO" id="GO:0044611">
    <property type="term" value="C:nuclear pore inner ring"/>
    <property type="evidence" value="ECO:0007669"/>
    <property type="project" value="TreeGrafter"/>
</dbReference>
<dbReference type="Proteomes" id="UP001149090">
    <property type="component" value="Unassembled WGS sequence"/>
</dbReference>
<dbReference type="GO" id="GO:0017056">
    <property type="term" value="F:structural constituent of nuclear pore"/>
    <property type="evidence" value="ECO:0007669"/>
    <property type="project" value="InterPro"/>
</dbReference>
<feature type="domain" description="Nucleoporin Nup133/Nup155-like N-terminal" evidence="4">
    <location>
        <begin position="45"/>
        <end position="351"/>
    </location>
</feature>
<dbReference type="GO" id="GO:0006405">
    <property type="term" value="P:RNA export from nucleus"/>
    <property type="evidence" value="ECO:0007669"/>
    <property type="project" value="TreeGrafter"/>
</dbReference>
<keyword evidence="2" id="KW-0813">Transport</keyword>
<comment type="subcellular location">
    <subcellularLocation>
        <location evidence="1">Nucleus</location>
    </subcellularLocation>
</comment>
<dbReference type="InterPro" id="IPR042538">
    <property type="entry name" value="Nucleoporin_Nup155_C_3"/>
</dbReference>